<dbReference type="AlphaFoldDB" id="A0A4Q7J129"/>
<evidence type="ECO:0000256" key="1">
    <source>
        <dbReference type="SAM" id="MobiDB-lite"/>
    </source>
</evidence>
<proteinExistence type="predicted"/>
<name>A0A4Q7J129_9PSEU</name>
<dbReference type="EMBL" id="SFCC01000016">
    <property type="protein sequence ID" value="RZQ60527.1"/>
    <property type="molecule type" value="Genomic_DNA"/>
</dbReference>
<gene>
    <name evidence="3" type="ORF">EWH70_28000</name>
</gene>
<sequence>MEQTNEQHHVWGSPPPADRPRWSVRRTVATIAVAVVAAAGGAVAVWAASAAGPVTSPGPGPVVMGPGPNGAAYCAPPDGQAPRSGR</sequence>
<dbReference type="Proteomes" id="UP000292003">
    <property type="component" value="Unassembled WGS sequence"/>
</dbReference>
<comment type="caution">
    <text evidence="3">The sequence shown here is derived from an EMBL/GenBank/DDBJ whole genome shotgun (WGS) entry which is preliminary data.</text>
</comment>
<keyword evidence="2" id="KW-0472">Membrane</keyword>
<keyword evidence="4" id="KW-1185">Reference proteome</keyword>
<evidence type="ECO:0000313" key="4">
    <source>
        <dbReference type="Proteomes" id="UP000292003"/>
    </source>
</evidence>
<keyword evidence="2" id="KW-0812">Transmembrane</keyword>
<organism evidence="3 4">
    <name type="scientific">Amycolatopsis suaedae</name>
    <dbReference type="NCBI Taxonomy" id="2510978"/>
    <lineage>
        <taxon>Bacteria</taxon>
        <taxon>Bacillati</taxon>
        <taxon>Actinomycetota</taxon>
        <taxon>Actinomycetes</taxon>
        <taxon>Pseudonocardiales</taxon>
        <taxon>Pseudonocardiaceae</taxon>
        <taxon>Amycolatopsis</taxon>
    </lineage>
</organism>
<protein>
    <submittedName>
        <fullName evidence="3">Uncharacterized protein</fullName>
    </submittedName>
</protein>
<feature type="region of interest" description="Disordered" evidence="1">
    <location>
        <begin position="1"/>
        <end position="22"/>
    </location>
</feature>
<reference evidence="3 4" key="1">
    <citation type="submission" date="2019-02" db="EMBL/GenBank/DDBJ databases">
        <title>Draft genome sequence of Amycolatopsis sp. 8-3EHSu isolated from roots of Suaeda maritima.</title>
        <authorList>
            <person name="Duangmal K."/>
            <person name="Chantavorakit T."/>
        </authorList>
    </citation>
    <scope>NUCLEOTIDE SEQUENCE [LARGE SCALE GENOMIC DNA]</scope>
    <source>
        <strain evidence="3 4">8-3EHSu</strain>
    </source>
</reference>
<accession>A0A4Q7J129</accession>
<evidence type="ECO:0000256" key="2">
    <source>
        <dbReference type="SAM" id="Phobius"/>
    </source>
</evidence>
<feature type="transmembrane region" description="Helical" evidence="2">
    <location>
        <begin position="28"/>
        <end position="48"/>
    </location>
</feature>
<evidence type="ECO:0000313" key="3">
    <source>
        <dbReference type="EMBL" id="RZQ60527.1"/>
    </source>
</evidence>
<dbReference type="RefSeq" id="WP_130478532.1">
    <property type="nucleotide sequence ID" value="NZ_SFCC01000016.1"/>
</dbReference>
<keyword evidence="2" id="KW-1133">Transmembrane helix</keyword>